<protein>
    <submittedName>
        <fullName evidence="2">Uncharacterized protein</fullName>
    </submittedName>
</protein>
<accession>A0ABW4PI86</accession>
<comment type="caution">
    <text evidence="2">The sequence shown here is derived from an EMBL/GenBank/DDBJ whole genome shotgun (WGS) entry which is preliminary data.</text>
</comment>
<evidence type="ECO:0000313" key="3">
    <source>
        <dbReference type="Proteomes" id="UP001597365"/>
    </source>
</evidence>
<gene>
    <name evidence="2" type="ORF">ACFSJS_09450</name>
</gene>
<dbReference type="RefSeq" id="WP_380898852.1">
    <property type="nucleotide sequence ID" value="NZ_JBHUFU010000004.1"/>
</dbReference>
<proteinExistence type="predicted"/>
<feature type="compositionally biased region" description="Pro residues" evidence="1">
    <location>
        <begin position="469"/>
        <end position="479"/>
    </location>
</feature>
<evidence type="ECO:0000313" key="2">
    <source>
        <dbReference type="EMBL" id="MFD1829890.1"/>
    </source>
</evidence>
<organism evidence="2 3">
    <name type="scientific">Streptomyces desertarenae</name>
    <dbReference type="NCBI Taxonomy" id="2666184"/>
    <lineage>
        <taxon>Bacteria</taxon>
        <taxon>Bacillati</taxon>
        <taxon>Actinomycetota</taxon>
        <taxon>Actinomycetes</taxon>
        <taxon>Kitasatosporales</taxon>
        <taxon>Streptomycetaceae</taxon>
        <taxon>Streptomyces</taxon>
    </lineage>
</organism>
<feature type="region of interest" description="Disordered" evidence="1">
    <location>
        <begin position="464"/>
        <end position="489"/>
    </location>
</feature>
<feature type="compositionally biased region" description="Low complexity" evidence="1">
    <location>
        <begin position="480"/>
        <end position="489"/>
    </location>
</feature>
<name>A0ABW4PI86_9ACTN</name>
<reference evidence="3" key="1">
    <citation type="journal article" date="2019" name="Int. J. Syst. Evol. Microbiol.">
        <title>The Global Catalogue of Microorganisms (GCM) 10K type strain sequencing project: providing services to taxonomists for standard genome sequencing and annotation.</title>
        <authorList>
            <consortium name="The Broad Institute Genomics Platform"/>
            <consortium name="The Broad Institute Genome Sequencing Center for Infectious Disease"/>
            <person name="Wu L."/>
            <person name="Ma J."/>
        </authorList>
    </citation>
    <scope>NUCLEOTIDE SEQUENCE [LARGE SCALE GENOMIC DNA]</scope>
    <source>
        <strain evidence="3">CGMCC 4.7455</strain>
    </source>
</reference>
<sequence>MPLADRLLAIRRDPHSGEVLTRGGDPEAHSILQRAGFVPVVRIHETHHRAPTDLTVEEEARLATEAVARLRAVGYPVDCDEDFTTGRRPPRYLPLGAQVTQLAERIRQAATTGEVAEILTELTAPLDGILAAVDAILQATADFHDGMDGAADPYVARRLRHLADERLHVIRTDLLHTRNDLADRHARIPAAVPAPKKSRPPNANAPLCAPARLRRALCRHRPLPVPPGRAADTAHLIKEDMHDHENSEHLASFADVLAGELPGTWASVHHPAENKDDLADLADRIWDLDLVAEVLAEHPLRQAAVLTRQDGAQLAVLNRPGRNGFLIAAIAPSDLPAEAFRGIREPDGIAVSDDPFHSAELVAGDLLARFDAALVQVRCTAAGIRPSQPDRVVLTWQPDGSLAAAPVSEEAAEVLTANGFVREESGIHRLSGDDTTAQARAVRETGPQLDARGIAVALQHPSGRIAPTAVPPTPGPAPAAPRASTTRIR</sequence>
<keyword evidence="3" id="KW-1185">Reference proteome</keyword>
<dbReference type="EMBL" id="JBHUFU010000004">
    <property type="protein sequence ID" value="MFD1829890.1"/>
    <property type="molecule type" value="Genomic_DNA"/>
</dbReference>
<dbReference type="Proteomes" id="UP001597365">
    <property type="component" value="Unassembled WGS sequence"/>
</dbReference>
<evidence type="ECO:0000256" key="1">
    <source>
        <dbReference type="SAM" id="MobiDB-lite"/>
    </source>
</evidence>